<accession>A0A806K1D0</accession>
<name>A0A806K1D0_9BACT</name>
<dbReference type="AlphaFoldDB" id="A0A806K1D0"/>
<dbReference type="EMBL" id="JQ844230">
    <property type="protein sequence ID" value="AGS53343.1"/>
    <property type="molecule type" value="Genomic_DNA"/>
</dbReference>
<keyword evidence="1" id="KW-0489">Methyltransferase</keyword>
<dbReference type="Gene3D" id="3.40.50.150">
    <property type="entry name" value="Vaccinia Virus protein VP39"/>
    <property type="match status" value="1"/>
</dbReference>
<reference evidence="1" key="1">
    <citation type="submission" date="2012-03" db="EMBL/GenBank/DDBJ databases">
        <title>Functional metagenomics reveals considerable lignocellulase gene clusters in the gut microbiome of a wood-feeding higher termite.</title>
        <authorList>
            <person name="Liu N."/>
        </authorList>
    </citation>
    <scope>NUCLEOTIDE SEQUENCE</scope>
</reference>
<dbReference type="InterPro" id="IPR029063">
    <property type="entry name" value="SAM-dependent_MTases_sf"/>
</dbReference>
<evidence type="ECO:0000313" key="1">
    <source>
        <dbReference type="EMBL" id="AGS53343.1"/>
    </source>
</evidence>
<dbReference type="SUPFAM" id="SSF53335">
    <property type="entry name" value="S-adenosyl-L-methionine-dependent methyltransferases"/>
    <property type="match status" value="1"/>
</dbReference>
<protein>
    <submittedName>
        <fullName evidence="1">Methylase</fullName>
    </submittedName>
</protein>
<proteinExistence type="predicted"/>
<dbReference type="PANTHER" id="PTHR43861">
    <property type="entry name" value="TRANS-ACONITATE 2-METHYLTRANSFERASE-RELATED"/>
    <property type="match status" value="1"/>
</dbReference>
<dbReference type="GO" id="GO:0032259">
    <property type="term" value="P:methylation"/>
    <property type="evidence" value="ECO:0007669"/>
    <property type="project" value="UniProtKB-KW"/>
</dbReference>
<dbReference type="CDD" id="cd02440">
    <property type="entry name" value="AdoMet_MTases"/>
    <property type="match status" value="1"/>
</dbReference>
<dbReference type="Pfam" id="PF13489">
    <property type="entry name" value="Methyltransf_23"/>
    <property type="match status" value="1"/>
</dbReference>
<sequence>MNPQPLPEEIRKRYAGDDYLAYELANEETFLRLELLALEDSGFGELERELSESQGRVLDIGCATGSLLARLREKGWEATGVEISGPQAEYARRKRKVDIRSLPLEENNFPAGSFDVVLASHLIEHLNDPAGLVREVHRVLVPGGRFFVTTPNIDSLQARLFGSRWRSAIFDHLYLFSARTLSRLLGENGFTVEKTSTWGGLAAGIAPAPVKRVFDKAAKRFGFGDVMIIRAHADAQEED</sequence>
<keyword evidence="1" id="KW-0808">Transferase</keyword>
<dbReference type="PANTHER" id="PTHR43861:SF6">
    <property type="entry name" value="METHYLTRANSFERASE TYPE 11"/>
    <property type="match status" value="1"/>
</dbReference>
<dbReference type="GO" id="GO:0008168">
    <property type="term" value="F:methyltransferase activity"/>
    <property type="evidence" value="ECO:0007669"/>
    <property type="project" value="UniProtKB-KW"/>
</dbReference>
<organism evidence="1">
    <name type="scientific">uncultured bacterium contig00014</name>
    <dbReference type="NCBI Taxonomy" id="1181505"/>
    <lineage>
        <taxon>Bacteria</taxon>
        <taxon>environmental samples</taxon>
    </lineage>
</organism>